<organism evidence="2 3">
    <name type="scientific">Ditylenchus dipsaci</name>
    <dbReference type="NCBI Taxonomy" id="166011"/>
    <lineage>
        <taxon>Eukaryota</taxon>
        <taxon>Metazoa</taxon>
        <taxon>Ecdysozoa</taxon>
        <taxon>Nematoda</taxon>
        <taxon>Chromadorea</taxon>
        <taxon>Rhabditida</taxon>
        <taxon>Tylenchina</taxon>
        <taxon>Tylenchomorpha</taxon>
        <taxon>Sphaerularioidea</taxon>
        <taxon>Anguinidae</taxon>
        <taxon>Anguininae</taxon>
        <taxon>Ditylenchus</taxon>
    </lineage>
</organism>
<name>A0A915CVL6_9BILA</name>
<evidence type="ECO:0000313" key="2">
    <source>
        <dbReference type="Proteomes" id="UP000887574"/>
    </source>
</evidence>
<dbReference type="WBParaSite" id="jg13126">
    <property type="protein sequence ID" value="jg13126"/>
    <property type="gene ID" value="jg13126"/>
</dbReference>
<proteinExistence type="predicted"/>
<feature type="region of interest" description="Disordered" evidence="1">
    <location>
        <begin position="1"/>
        <end position="26"/>
    </location>
</feature>
<protein>
    <submittedName>
        <fullName evidence="3">Uncharacterized protein</fullName>
    </submittedName>
</protein>
<sequence length="232" mass="25652">MSRYSGTFAIVAPDDPDSKSRPSKVRAAWLKIPTNNKNREAEAKLREKEGHTAQLSLEDVAPLTRTTEPSPEEEDIPYCSGFGKQECPSKTAKMARWSAILPVFTTPPPNEETARSLIIKPTPTQAQLARLSGARCGFLHERTSDSTSTTIGICTSESNSPTRCLLTAIKYADHCKPTCLEWWSEMPCIHHSRPKRSLAKRCGSALFFHVMQQLGKELPKALTEADSVRDPG</sequence>
<evidence type="ECO:0000256" key="1">
    <source>
        <dbReference type="SAM" id="MobiDB-lite"/>
    </source>
</evidence>
<keyword evidence="2" id="KW-1185">Reference proteome</keyword>
<evidence type="ECO:0000313" key="3">
    <source>
        <dbReference type="WBParaSite" id="jg13126"/>
    </source>
</evidence>
<dbReference type="Proteomes" id="UP000887574">
    <property type="component" value="Unplaced"/>
</dbReference>
<accession>A0A915CVL6</accession>
<reference evidence="3" key="1">
    <citation type="submission" date="2022-11" db="UniProtKB">
        <authorList>
            <consortium name="WormBaseParasite"/>
        </authorList>
    </citation>
    <scope>IDENTIFICATION</scope>
</reference>
<dbReference type="AlphaFoldDB" id="A0A915CVL6"/>